<dbReference type="EMBL" id="LRGB01001036">
    <property type="protein sequence ID" value="KZS13728.1"/>
    <property type="molecule type" value="Genomic_DNA"/>
</dbReference>
<sequence length="131" mass="14205">MKANTVIILLVPILLAIHFAEATASYGTSAGYVLTKHTESDEYHGRLGDDDDDEKDRDDDEDIKYKKLNSGHTGVSHVAQVYTAPAYVAPVHAAPVYSAPHAVPSSYGAPAYEASSHNTEAPYLPYWLRSG</sequence>
<accession>A0A164WZK0</accession>
<gene>
    <name evidence="1" type="ORF">APZ42_021117</name>
</gene>
<dbReference type="AlphaFoldDB" id="A0A164WZK0"/>
<proteinExistence type="predicted"/>
<comment type="caution">
    <text evidence="1">The sequence shown here is derived from an EMBL/GenBank/DDBJ whole genome shotgun (WGS) entry which is preliminary data.</text>
</comment>
<evidence type="ECO:0000313" key="1">
    <source>
        <dbReference type="EMBL" id="KZS13728.1"/>
    </source>
</evidence>
<evidence type="ECO:0000313" key="2">
    <source>
        <dbReference type="Proteomes" id="UP000076858"/>
    </source>
</evidence>
<keyword evidence="2" id="KW-1185">Reference proteome</keyword>
<dbReference type="Proteomes" id="UP000076858">
    <property type="component" value="Unassembled WGS sequence"/>
</dbReference>
<reference evidence="1 2" key="1">
    <citation type="submission" date="2016-03" db="EMBL/GenBank/DDBJ databases">
        <title>EvidentialGene: Evidence-directed Construction of Genes on Genomes.</title>
        <authorList>
            <person name="Gilbert D.G."/>
            <person name="Choi J.-H."/>
            <person name="Mockaitis K."/>
            <person name="Colbourne J."/>
            <person name="Pfrender M."/>
        </authorList>
    </citation>
    <scope>NUCLEOTIDE SEQUENCE [LARGE SCALE GENOMIC DNA]</scope>
    <source>
        <strain evidence="1 2">Xinb3</strain>
        <tissue evidence="1">Complete organism</tissue>
    </source>
</reference>
<name>A0A164WZK0_9CRUS</name>
<dbReference type="OrthoDB" id="10551265at2759"/>
<organism evidence="1 2">
    <name type="scientific">Daphnia magna</name>
    <dbReference type="NCBI Taxonomy" id="35525"/>
    <lineage>
        <taxon>Eukaryota</taxon>
        <taxon>Metazoa</taxon>
        <taxon>Ecdysozoa</taxon>
        <taxon>Arthropoda</taxon>
        <taxon>Crustacea</taxon>
        <taxon>Branchiopoda</taxon>
        <taxon>Diplostraca</taxon>
        <taxon>Cladocera</taxon>
        <taxon>Anomopoda</taxon>
        <taxon>Daphniidae</taxon>
        <taxon>Daphnia</taxon>
    </lineage>
</organism>
<protein>
    <submittedName>
        <fullName evidence="1">Uncharacterized protein</fullName>
    </submittedName>
</protein>